<dbReference type="Pfam" id="PF02391">
    <property type="entry name" value="MoaE"/>
    <property type="match status" value="1"/>
</dbReference>
<dbReference type="InterPro" id="IPR003448">
    <property type="entry name" value="Mopterin_biosynth_MoaE"/>
</dbReference>
<dbReference type="EMBL" id="KP211909">
    <property type="protein sequence ID" value="ANV80818.1"/>
    <property type="molecule type" value="Genomic_DNA"/>
</dbReference>
<accession>A0A1B1TEX7</accession>
<organism evidence="1">
    <name type="scientific">uncultured Poseidoniia archaeon</name>
    <dbReference type="NCBI Taxonomy" id="1697135"/>
    <lineage>
        <taxon>Archaea</taxon>
        <taxon>Methanobacteriati</taxon>
        <taxon>Thermoplasmatota</taxon>
        <taxon>Candidatus Poseidoniia</taxon>
        <taxon>environmental samples</taxon>
    </lineage>
</organism>
<dbReference type="Gene3D" id="3.90.1170.40">
    <property type="entry name" value="Molybdopterin biosynthesis MoaE subunit"/>
    <property type="match status" value="1"/>
</dbReference>
<name>A0A1B1TEX7_9ARCH</name>
<reference evidence="1" key="2">
    <citation type="journal article" date="2015" name="ISME J.">
        <title>A new class of marine Euryarchaeota group II from the Mediterranean deep chlorophyll maximum.</title>
        <authorList>
            <person name="Martin-Cuadrado A.B."/>
            <person name="Garcia-Heredia I."/>
            <person name="Molto A.G."/>
            <person name="Lopez-Ubeda R."/>
            <person name="Kimes N."/>
            <person name="Lopez-Garcia P."/>
            <person name="Moreira D."/>
            <person name="Rodriguez-Valera F."/>
        </authorList>
    </citation>
    <scope>NUCLEOTIDE SEQUENCE</scope>
</reference>
<reference evidence="1" key="1">
    <citation type="submission" date="2014-11" db="EMBL/GenBank/DDBJ databases">
        <authorList>
            <person name="Zhu J."/>
            <person name="Qi W."/>
            <person name="Song R."/>
        </authorList>
    </citation>
    <scope>NUCLEOTIDE SEQUENCE</scope>
</reference>
<dbReference type="CDD" id="cd00756">
    <property type="entry name" value="MoaE"/>
    <property type="match status" value="1"/>
</dbReference>
<dbReference type="PANTHER" id="PTHR23404">
    <property type="entry name" value="MOLYBDOPTERIN SYNTHASE RELATED"/>
    <property type="match status" value="1"/>
</dbReference>
<dbReference type="InterPro" id="IPR036563">
    <property type="entry name" value="MoaE_sf"/>
</dbReference>
<sequence length="140" mass="15911">MSEVFISVESEELKPEQILEKINKENCGSIVSFTGIVRGEEETIKIQELIFDSWEKKLPIVLKKIGEESIEKFGVRSVSIAHRIGSVKPMEPIVSIHVSSAHRKEGFSACSWLIDELKRQAPLWKKEVREDGVHWKQGLG</sequence>
<proteinExistence type="predicted"/>
<evidence type="ECO:0000313" key="1">
    <source>
        <dbReference type="EMBL" id="ANV80818.1"/>
    </source>
</evidence>
<dbReference type="GO" id="GO:0006777">
    <property type="term" value="P:Mo-molybdopterin cofactor biosynthetic process"/>
    <property type="evidence" value="ECO:0007669"/>
    <property type="project" value="InterPro"/>
</dbReference>
<protein>
    <submittedName>
        <fullName evidence="1">Molybdopterin converting factor, large subunit</fullName>
    </submittedName>
</protein>
<dbReference type="SUPFAM" id="SSF54690">
    <property type="entry name" value="Molybdopterin synthase subunit MoaE"/>
    <property type="match status" value="1"/>
</dbReference>
<dbReference type="AlphaFoldDB" id="A0A1B1TEX7"/>